<protein>
    <submittedName>
        <fullName evidence="1">Myo-inositol-1(Or 4)-monophosphatase</fullName>
        <ecNumber evidence="1">3.1.3.25</ecNumber>
    </submittedName>
</protein>
<dbReference type="PANTHER" id="PTHR20854">
    <property type="entry name" value="INOSITOL MONOPHOSPHATASE"/>
    <property type="match status" value="1"/>
</dbReference>
<evidence type="ECO:0000313" key="1">
    <source>
        <dbReference type="EMBL" id="MDQ0271639.1"/>
    </source>
</evidence>
<dbReference type="SUPFAM" id="SSF56655">
    <property type="entry name" value="Carbohydrate phosphatase"/>
    <property type="match status" value="1"/>
</dbReference>
<sequence length="264" mass="29483">MLKTIERAKRIACEAAIEAGNLAKSKFNKVTELIDKGEDGDLVTEADFLAEEVILHHIRKAFPDHRIQSEEAGDNGLKSEWHWQIDPLDGTNNFAAGIPVFSTSITLINKNKPVLGVIYEPVVDRLYVSSLNGGTLCNDKPVFVENKNTKLTVGWIQGHAVLNEERAVKLRQHIDVNCKRMLRLWAPTIVWCMLARGDADGVILYNSEGEDLYSGILMVKEAGGIVIDFQGNEVKEISAEPYFIACHPANKEYFLNLVREGLNH</sequence>
<organism evidence="1 2">
    <name type="scientific">Cytobacillus purgationiresistens</name>
    <dbReference type="NCBI Taxonomy" id="863449"/>
    <lineage>
        <taxon>Bacteria</taxon>
        <taxon>Bacillati</taxon>
        <taxon>Bacillota</taxon>
        <taxon>Bacilli</taxon>
        <taxon>Bacillales</taxon>
        <taxon>Bacillaceae</taxon>
        <taxon>Cytobacillus</taxon>
    </lineage>
</organism>
<dbReference type="Pfam" id="PF00459">
    <property type="entry name" value="Inositol_P"/>
    <property type="match status" value="1"/>
</dbReference>
<keyword evidence="2" id="KW-1185">Reference proteome</keyword>
<proteinExistence type="predicted"/>
<dbReference type="PRINTS" id="PR00377">
    <property type="entry name" value="IMPHPHTASES"/>
</dbReference>
<dbReference type="EMBL" id="JAUSUB010000016">
    <property type="protein sequence ID" value="MDQ0271639.1"/>
    <property type="molecule type" value="Genomic_DNA"/>
</dbReference>
<dbReference type="PANTHER" id="PTHR20854:SF4">
    <property type="entry name" value="INOSITOL-1-MONOPHOSPHATASE-RELATED"/>
    <property type="match status" value="1"/>
</dbReference>
<gene>
    <name evidence="1" type="ORF">J2S17_003527</name>
</gene>
<dbReference type="RefSeq" id="WP_307476936.1">
    <property type="nucleotide sequence ID" value="NZ_JAUSUB010000016.1"/>
</dbReference>
<dbReference type="EC" id="3.1.3.25" evidence="1"/>
<dbReference type="GO" id="GO:0052834">
    <property type="term" value="F:inositol monophosphate phosphatase activity"/>
    <property type="evidence" value="ECO:0007669"/>
    <property type="project" value="UniProtKB-EC"/>
</dbReference>
<evidence type="ECO:0000313" key="2">
    <source>
        <dbReference type="Proteomes" id="UP001238088"/>
    </source>
</evidence>
<comment type="caution">
    <text evidence="1">The sequence shown here is derived from an EMBL/GenBank/DDBJ whole genome shotgun (WGS) entry which is preliminary data.</text>
</comment>
<dbReference type="Gene3D" id="3.30.540.10">
    <property type="entry name" value="Fructose-1,6-Bisphosphatase, subunit A, domain 1"/>
    <property type="match status" value="1"/>
</dbReference>
<dbReference type="Proteomes" id="UP001238088">
    <property type="component" value="Unassembled WGS sequence"/>
</dbReference>
<accession>A0ABU0AL71</accession>
<dbReference type="InterPro" id="IPR000760">
    <property type="entry name" value="Inositol_monophosphatase-like"/>
</dbReference>
<reference evidence="1 2" key="1">
    <citation type="submission" date="2023-07" db="EMBL/GenBank/DDBJ databases">
        <title>Genomic Encyclopedia of Type Strains, Phase IV (KMG-IV): sequencing the most valuable type-strain genomes for metagenomic binning, comparative biology and taxonomic classification.</title>
        <authorList>
            <person name="Goeker M."/>
        </authorList>
    </citation>
    <scope>NUCLEOTIDE SEQUENCE [LARGE SCALE GENOMIC DNA]</scope>
    <source>
        <strain evidence="1 2">DSM 23494</strain>
    </source>
</reference>
<keyword evidence="1" id="KW-0378">Hydrolase</keyword>
<dbReference type="Gene3D" id="3.40.190.80">
    <property type="match status" value="1"/>
</dbReference>
<name>A0ABU0AL71_9BACI</name>